<evidence type="ECO:0000256" key="1">
    <source>
        <dbReference type="ARBA" id="ARBA00004141"/>
    </source>
</evidence>
<dbReference type="NCBIfam" id="TIGR00785">
    <property type="entry name" value="dass"/>
    <property type="match status" value="1"/>
</dbReference>
<feature type="transmembrane region" description="Helical" evidence="8">
    <location>
        <begin position="130"/>
        <end position="148"/>
    </location>
</feature>
<reference evidence="9 10" key="1">
    <citation type="submission" date="2016-02" db="EMBL/GenBank/DDBJ databases">
        <title>Genome sequence of Moorella mulderi DSM 14980.</title>
        <authorList>
            <person name="Poehlein A."/>
            <person name="Daniel R."/>
        </authorList>
    </citation>
    <scope>NUCLEOTIDE SEQUENCE [LARGE SCALE GENOMIC DNA]</scope>
    <source>
        <strain evidence="9 10">DSM 14980</strain>
    </source>
</reference>
<accession>A0A151AUQ3</accession>
<feature type="transmembrane region" description="Helical" evidence="8">
    <location>
        <begin position="220"/>
        <end position="243"/>
    </location>
</feature>
<protein>
    <recommendedName>
        <fullName evidence="3">Sodium-dependent dicarboxylate transporter SdcS</fullName>
    </recommendedName>
    <alternativeName>
        <fullName evidence="7">Na(+)/dicarboxylate symporter</fullName>
    </alternativeName>
</protein>
<dbReference type="Pfam" id="PF00939">
    <property type="entry name" value="Na_sulph_symp"/>
    <property type="match status" value="1"/>
</dbReference>
<dbReference type="EMBL" id="LTBC01000013">
    <property type="protein sequence ID" value="KYH31293.1"/>
    <property type="molecule type" value="Genomic_DNA"/>
</dbReference>
<organism evidence="9 10">
    <name type="scientific">Moorella mulderi DSM 14980</name>
    <dbReference type="NCBI Taxonomy" id="1122241"/>
    <lineage>
        <taxon>Bacteria</taxon>
        <taxon>Bacillati</taxon>
        <taxon>Bacillota</taxon>
        <taxon>Clostridia</taxon>
        <taxon>Neomoorellales</taxon>
        <taxon>Neomoorellaceae</taxon>
        <taxon>Neomoorella</taxon>
    </lineage>
</organism>
<feature type="transmembrane region" description="Helical" evidence="8">
    <location>
        <begin position="328"/>
        <end position="345"/>
    </location>
</feature>
<evidence type="ECO:0000313" key="10">
    <source>
        <dbReference type="Proteomes" id="UP000075670"/>
    </source>
</evidence>
<evidence type="ECO:0000256" key="7">
    <source>
        <dbReference type="ARBA" id="ARBA00031174"/>
    </source>
</evidence>
<feature type="transmembrane region" description="Helical" evidence="8">
    <location>
        <begin position="12"/>
        <end position="34"/>
    </location>
</feature>
<name>A0A151AUQ3_9FIRM</name>
<feature type="transmembrane region" description="Helical" evidence="8">
    <location>
        <begin position="365"/>
        <end position="398"/>
    </location>
</feature>
<evidence type="ECO:0000256" key="2">
    <source>
        <dbReference type="ARBA" id="ARBA00006772"/>
    </source>
</evidence>
<dbReference type="AlphaFoldDB" id="A0A151AUQ3"/>
<dbReference type="GO" id="GO:0008514">
    <property type="term" value="F:organic anion transmembrane transporter activity"/>
    <property type="evidence" value="ECO:0007669"/>
    <property type="project" value="UniProtKB-ARBA"/>
</dbReference>
<sequence length="477" mass="51501">MVTSLKVELHKSFNWKMATTLLLGIICMAGINYLPLPAGLTLAGLRSLAVLLLAVTLWITEIVHPAVTAMMIVVILSLAKIITFEKALAGFADTSIALLVSIYILSAAMIKSGFDRRLAFFLLRLSKGNINLNLLMVALTMIVFTFLIPTSAGRAALMVPICTGIANAMELKPGSNIGRAMFLIVPFTSLIFSSSLLTGSLSMIYAVSLFQRVAGYSWNYLSWMAMMVPGSLITVLLVWLMLLRVFPPEIKELNKGLQYIQEQLARMGPMTMAEKKVALLFIGMLLLWVTNFLHHLPTALVSLLAATLTFFPGFNLQSWKEAMVKVDWGTVILFGGSLSLASGLKETGAMDWLAAVAFGNLRTGNVALLGLMVLGICIVIRLGFNSVLGASTVILPMVMATAANLGIEPVWLGMIGVVGCELCMFLPTQSPTLLATYGTGFYSTRDTLKAGSLATLLLVGVTLVMASFYWPLLGLKP</sequence>
<feature type="transmembrane region" description="Helical" evidence="8">
    <location>
        <begin position="299"/>
        <end position="316"/>
    </location>
</feature>
<dbReference type="PANTHER" id="PTHR10283:SF82">
    <property type="entry name" value="SOLUTE CARRIER FAMILY 13 MEMBER 2"/>
    <property type="match status" value="1"/>
</dbReference>
<evidence type="ECO:0000256" key="4">
    <source>
        <dbReference type="ARBA" id="ARBA00022692"/>
    </source>
</evidence>
<dbReference type="GO" id="GO:0005886">
    <property type="term" value="C:plasma membrane"/>
    <property type="evidence" value="ECO:0007669"/>
    <property type="project" value="TreeGrafter"/>
</dbReference>
<evidence type="ECO:0000256" key="5">
    <source>
        <dbReference type="ARBA" id="ARBA00022989"/>
    </source>
</evidence>
<feature type="transmembrane region" description="Helical" evidence="8">
    <location>
        <begin position="450"/>
        <end position="472"/>
    </location>
</feature>
<evidence type="ECO:0000313" key="9">
    <source>
        <dbReference type="EMBL" id="KYH31293.1"/>
    </source>
</evidence>
<dbReference type="PANTHER" id="PTHR10283">
    <property type="entry name" value="SOLUTE CARRIER FAMILY 13 MEMBER"/>
    <property type="match status" value="1"/>
</dbReference>
<feature type="transmembrane region" description="Helical" evidence="8">
    <location>
        <begin position="183"/>
        <end position="208"/>
    </location>
</feature>
<dbReference type="PATRIC" id="fig|1122241.3.peg.2687"/>
<evidence type="ECO:0000256" key="6">
    <source>
        <dbReference type="ARBA" id="ARBA00023136"/>
    </source>
</evidence>
<comment type="caution">
    <text evidence="9">The sequence shown here is derived from an EMBL/GenBank/DDBJ whole genome shotgun (WGS) entry which is preliminary data.</text>
</comment>
<evidence type="ECO:0000256" key="3">
    <source>
        <dbReference type="ARBA" id="ARBA00020150"/>
    </source>
</evidence>
<gene>
    <name evidence="9" type="primary">sdcS_4</name>
    <name evidence="9" type="ORF">MOMUL_25310</name>
</gene>
<keyword evidence="5 8" id="KW-1133">Transmembrane helix</keyword>
<dbReference type="InterPro" id="IPR001898">
    <property type="entry name" value="SLC13A/DASS"/>
</dbReference>
<proteinExistence type="inferred from homology"/>
<comment type="similarity">
    <text evidence="2">Belongs to the SLC13A/DASS transporter (TC 2.A.47) family. NADC subfamily.</text>
</comment>
<feature type="transmembrane region" description="Helical" evidence="8">
    <location>
        <begin position="90"/>
        <end position="110"/>
    </location>
</feature>
<keyword evidence="10" id="KW-1185">Reference proteome</keyword>
<dbReference type="Proteomes" id="UP000075670">
    <property type="component" value="Unassembled WGS sequence"/>
</dbReference>
<evidence type="ECO:0000256" key="8">
    <source>
        <dbReference type="SAM" id="Phobius"/>
    </source>
</evidence>
<comment type="subcellular location">
    <subcellularLocation>
        <location evidence="1">Membrane</location>
        <topology evidence="1">Multi-pass membrane protein</topology>
    </subcellularLocation>
</comment>
<keyword evidence="6 8" id="KW-0472">Membrane</keyword>
<dbReference type="GO" id="GO:1905039">
    <property type="term" value="P:carboxylic acid transmembrane transport"/>
    <property type="evidence" value="ECO:0007669"/>
    <property type="project" value="UniProtKB-ARBA"/>
</dbReference>
<keyword evidence="4 8" id="KW-0812">Transmembrane</keyword>